<dbReference type="InterPro" id="IPR018247">
    <property type="entry name" value="EF_Hand_1_Ca_BS"/>
</dbReference>
<evidence type="ECO:0000259" key="2">
    <source>
        <dbReference type="Pfam" id="PF00432"/>
    </source>
</evidence>
<dbReference type="EMBL" id="CP006965">
    <property type="protein sequence ID" value="AHF81345.1"/>
    <property type="molecule type" value="Genomic_DNA"/>
</dbReference>
<dbReference type="CDD" id="cd00688">
    <property type="entry name" value="ISOPREN_C2_like"/>
    <property type="match status" value="2"/>
</dbReference>
<dbReference type="KEGG" id="ths:TES1_1970"/>
<sequence length="750" mass="85212">MRHVISLVLIVLMITPHVGVSAKPLLDGSVEFLVKTENLANTTKDISLALMALVAAHEKVDDDLTNNITRLVDLLISRQNYDGGWGYFAGSTSDVVDTSYAVIALNKALALYKKGTSKYLEISRSVDSGVEFILNAYSGKGWGYVRGTAPEFYPTVMAVWALGERGFKANHPYIKNALIYLENTKSYEMGEYRALALKILAFRSVGYQVNRELIEKVKMILNSENLTVSDRAFLTYVLVTYEGINFDTVRALLILESIKQGENMFYWTDKPSIFAPTHIFEASSYATLSYALVSDKLSEEMENPFRTSCSALKELQNPDGGWGYRDGFPSSEKATYYALKALKLCYFRDPSIERGLEWVKSKYEKDKLIMKESHEIYSPYVYTLLTLLEFNILNETEKAENIELIKSVKMDTGKWGNFLGPQPYDTALAIKSLLALGVSPDDADIQKAKEWLLSLSKTGWGTYVGKGFYSHMLPPEVSVTLEVLEALAPVSTKEELESHLEWLIEQRSEEGGWANIKEHYLFGILQYKEKPTVELTIRTVELLAKFGYDYRQEILNWLMGKEHDSLWGNTIVDSALAIMFLSQCKPISRINLYDVIRLIPEQKFYLVYTDDRNLTAQQVKASINKLFETNITVEKFQEFENASYIVLADFEDFNIGDYNPYVKLKVKNETIYINGKEYETKNTVVLIPGKIDTGYVLFVFYNKGLDDVVIKLFDSGLVKYLKGNALVVIYEDKNQNGVVDLDELTVEFLR</sequence>
<name>W0IA33_9EURY</name>
<dbReference type="InterPro" id="IPR001330">
    <property type="entry name" value="Prenyltrans"/>
</dbReference>
<feature type="domain" description="Prenyltransferase alpha-alpha toroid" evidence="2">
    <location>
        <begin position="49"/>
        <end position="104"/>
    </location>
</feature>
<dbReference type="Gene3D" id="1.50.10.20">
    <property type="match status" value="3"/>
</dbReference>
<dbReference type="HOGENOM" id="CLU_372862_0_0_2"/>
<dbReference type="PROSITE" id="PS00018">
    <property type="entry name" value="EF_HAND_1"/>
    <property type="match status" value="1"/>
</dbReference>
<accession>W0IA33</accession>
<dbReference type="InterPro" id="IPR008930">
    <property type="entry name" value="Terpenoid_cyclase/PrenylTrfase"/>
</dbReference>
<protein>
    <recommendedName>
        <fullName evidence="2">Prenyltransferase alpha-alpha toroid domain-containing protein</fullName>
    </recommendedName>
</protein>
<gene>
    <name evidence="3" type="ORF">TES1_1970</name>
</gene>
<dbReference type="Proteomes" id="UP000019027">
    <property type="component" value="Chromosome"/>
</dbReference>
<feature type="domain" description="Prenyltransferase alpha-alpha toroid" evidence="2">
    <location>
        <begin position="381"/>
        <end position="458"/>
    </location>
</feature>
<dbReference type="SUPFAM" id="SSF48239">
    <property type="entry name" value="Terpenoid cyclases/Protein prenyltransferases"/>
    <property type="match status" value="3"/>
</dbReference>
<keyword evidence="1" id="KW-0677">Repeat</keyword>
<dbReference type="RefSeq" id="WP_051408225.1">
    <property type="nucleotide sequence ID" value="NZ_CP006965.1"/>
</dbReference>
<organism evidence="3 4">
    <name type="scientific">Thermococcus paralvinellae</name>
    <dbReference type="NCBI Taxonomy" id="582419"/>
    <lineage>
        <taxon>Archaea</taxon>
        <taxon>Methanobacteriati</taxon>
        <taxon>Methanobacteriota</taxon>
        <taxon>Thermococci</taxon>
        <taxon>Thermococcales</taxon>
        <taxon>Thermococcaceae</taxon>
        <taxon>Thermococcus</taxon>
    </lineage>
</organism>
<dbReference type="OrthoDB" id="86043at2157"/>
<keyword evidence="4" id="KW-1185">Reference proteome</keyword>
<feature type="domain" description="Prenyltransferase alpha-alpha toroid" evidence="2">
    <location>
        <begin position="299"/>
        <end position="366"/>
    </location>
</feature>
<dbReference type="GO" id="GO:0003824">
    <property type="term" value="F:catalytic activity"/>
    <property type="evidence" value="ECO:0007669"/>
    <property type="project" value="InterPro"/>
</dbReference>
<dbReference type="Pfam" id="PF00432">
    <property type="entry name" value="Prenyltrans"/>
    <property type="match status" value="3"/>
</dbReference>
<dbReference type="AlphaFoldDB" id="W0IA33"/>
<dbReference type="GeneID" id="24907457"/>
<evidence type="ECO:0000313" key="4">
    <source>
        <dbReference type="Proteomes" id="UP000019027"/>
    </source>
</evidence>
<dbReference type="STRING" id="582419.TES1_1970"/>
<evidence type="ECO:0000256" key="1">
    <source>
        <dbReference type="ARBA" id="ARBA00022737"/>
    </source>
</evidence>
<proteinExistence type="predicted"/>
<reference evidence="3 4" key="1">
    <citation type="journal article" date="2014" name="Int. J. Syst. Evol. Microbiol.">
        <title>Thermococcus paralvinellae sp. nov. and Thermococcus cleftensis sp. nov. of hyperthermophilic heterotrophs from deep-sea hydrothermal vents.</title>
        <authorList>
            <person name="Hensley S.A."/>
            <person name="Jung J.H."/>
            <person name="Park C.S."/>
            <person name="Holden J.F."/>
        </authorList>
    </citation>
    <scope>NUCLEOTIDE SEQUENCE [LARGE SCALE GENOMIC DNA]</scope>
    <source>
        <strain evidence="3 4">ES1</strain>
    </source>
</reference>
<evidence type="ECO:0000313" key="3">
    <source>
        <dbReference type="EMBL" id="AHF81345.1"/>
    </source>
</evidence>